<accession>A0A915I6A8</accession>
<protein>
    <submittedName>
        <fullName evidence="2">Uncharacterized protein</fullName>
    </submittedName>
</protein>
<dbReference type="Proteomes" id="UP000887565">
    <property type="component" value="Unplaced"/>
</dbReference>
<sequence>MGWISNSGRGIDMHGVVNWQILHDLIQSPTFSSMRGHQKRVLIAANDGMNIGVGEKISTDDTLIVSVIVKNYTLDHMFTEWGFHCDDYWTVDIDNGAIGHFDFTTYRELEQFLLNVHLTRPEDNTEHWALVLMSACALTAPSLMGIWKACVEAYLRMKVFGDGVRLSIWQMDERM</sequence>
<organism evidence="1 2">
    <name type="scientific">Romanomermis culicivorax</name>
    <name type="common">Nematode worm</name>
    <dbReference type="NCBI Taxonomy" id="13658"/>
    <lineage>
        <taxon>Eukaryota</taxon>
        <taxon>Metazoa</taxon>
        <taxon>Ecdysozoa</taxon>
        <taxon>Nematoda</taxon>
        <taxon>Enoplea</taxon>
        <taxon>Dorylaimia</taxon>
        <taxon>Mermithida</taxon>
        <taxon>Mermithoidea</taxon>
        <taxon>Mermithidae</taxon>
        <taxon>Romanomermis</taxon>
    </lineage>
</organism>
<proteinExistence type="predicted"/>
<dbReference type="AlphaFoldDB" id="A0A915I6A8"/>
<dbReference type="WBParaSite" id="nRc.2.0.1.t08904-RA">
    <property type="protein sequence ID" value="nRc.2.0.1.t08904-RA"/>
    <property type="gene ID" value="nRc.2.0.1.g08904"/>
</dbReference>
<evidence type="ECO:0000313" key="1">
    <source>
        <dbReference type="Proteomes" id="UP000887565"/>
    </source>
</evidence>
<name>A0A915I6A8_ROMCU</name>
<evidence type="ECO:0000313" key="2">
    <source>
        <dbReference type="WBParaSite" id="nRc.2.0.1.t08904-RA"/>
    </source>
</evidence>
<reference evidence="2" key="1">
    <citation type="submission" date="2022-11" db="UniProtKB">
        <authorList>
            <consortium name="WormBaseParasite"/>
        </authorList>
    </citation>
    <scope>IDENTIFICATION</scope>
</reference>
<keyword evidence="1" id="KW-1185">Reference proteome</keyword>